<feature type="domain" description="WGR" evidence="1">
    <location>
        <begin position="197"/>
        <end position="272"/>
    </location>
</feature>
<proteinExistence type="predicted"/>
<dbReference type="PROSITE" id="PS51977">
    <property type="entry name" value="WGR"/>
    <property type="match status" value="1"/>
</dbReference>
<dbReference type="Pfam" id="PF05406">
    <property type="entry name" value="WGR"/>
    <property type="match status" value="1"/>
</dbReference>
<dbReference type="CDD" id="cd07996">
    <property type="entry name" value="WGR_MMR_like"/>
    <property type="match status" value="1"/>
</dbReference>
<evidence type="ECO:0000313" key="2">
    <source>
        <dbReference type="EMBL" id="UUC44110.1"/>
    </source>
</evidence>
<keyword evidence="3" id="KW-1185">Reference proteome</keyword>
<sequence>MATLYTITVKSIEATKVIAEVRVDHPDAGSNFGSKDFALQLLLEAGHSERPYFKKLPISEAEWKKLVTEHPRKEEYDLMHQYNDGLQLNITPEEGKKREDRDYWQKHNEELSLQYGKKVSASGMSNGQYYVQFDNEPLKVIEAANKVILSKPVKKKLEKDLYTLEFEVADAEYLYHLREKMRYETAAWNLSSYYKPEIKVTEGEPVLLQYKDAKSDKFWQVIQNDNTLTISYGKTGTTGQKIVKEFDSVQKAEKEREKLINEKLGKGYSKAN</sequence>
<reference evidence="2" key="1">
    <citation type="submission" date="2022-07" db="EMBL/GenBank/DDBJ databases">
        <title>Isolation, identification, and degradation of a PFOSA degrading strain from sewage treatment plant.</title>
        <authorList>
            <person name="Zhang L."/>
            <person name="Huo Y."/>
        </authorList>
    </citation>
    <scope>NUCLEOTIDE SEQUENCE</scope>
    <source>
        <strain evidence="2">C1</strain>
    </source>
</reference>
<gene>
    <name evidence="2" type="ORF">NOX80_10745</name>
</gene>
<dbReference type="InterPro" id="IPR036930">
    <property type="entry name" value="WGR_dom_sf"/>
</dbReference>
<organism evidence="2 3">
    <name type="scientific">Flavobacterium cerinum</name>
    <dbReference type="NCBI Taxonomy" id="2502784"/>
    <lineage>
        <taxon>Bacteria</taxon>
        <taxon>Pseudomonadati</taxon>
        <taxon>Bacteroidota</taxon>
        <taxon>Flavobacteriia</taxon>
        <taxon>Flavobacteriales</taxon>
        <taxon>Flavobacteriaceae</taxon>
        <taxon>Flavobacterium</taxon>
    </lineage>
</organism>
<dbReference type="InterPro" id="IPR008893">
    <property type="entry name" value="WGR_domain"/>
</dbReference>
<dbReference type="SUPFAM" id="SSF142921">
    <property type="entry name" value="WGR domain-like"/>
    <property type="match status" value="1"/>
</dbReference>
<evidence type="ECO:0000313" key="3">
    <source>
        <dbReference type="Proteomes" id="UP001059844"/>
    </source>
</evidence>
<name>A0ABY5IMT9_9FLAO</name>
<dbReference type="InterPro" id="IPR049809">
    <property type="entry name" value="YehF/YfeS-like_WGR"/>
</dbReference>
<accession>A0ABY5IMT9</accession>
<evidence type="ECO:0000259" key="1">
    <source>
        <dbReference type="PROSITE" id="PS51977"/>
    </source>
</evidence>
<dbReference type="Proteomes" id="UP001059844">
    <property type="component" value="Chromosome"/>
</dbReference>
<dbReference type="RefSeq" id="WP_256549780.1">
    <property type="nucleotide sequence ID" value="NZ_CP101751.1"/>
</dbReference>
<dbReference type="Gene3D" id="2.20.140.10">
    <property type="entry name" value="WGR domain"/>
    <property type="match status" value="1"/>
</dbReference>
<protein>
    <submittedName>
        <fullName evidence="2">WGR domain-containing protein</fullName>
    </submittedName>
</protein>
<dbReference type="SMART" id="SM00773">
    <property type="entry name" value="WGR"/>
    <property type="match status" value="1"/>
</dbReference>
<dbReference type="EMBL" id="CP101751">
    <property type="protein sequence ID" value="UUC44110.1"/>
    <property type="molecule type" value="Genomic_DNA"/>
</dbReference>